<protein>
    <recommendedName>
        <fullName evidence="3">Minor tail protein</fullName>
    </recommendedName>
</protein>
<dbReference type="RefSeq" id="WP_130533737.1">
    <property type="nucleotide sequence ID" value="NZ_SHMG01000002.1"/>
</dbReference>
<gene>
    <name evidence="1" type="ORF">EA655_05510</name>
</gene>
<organism evidence="1 2">
    <name type="scientific">Pseudoxanthomonas winnipegensis</name>
    <dbReference type="NCBI Taxonomy" id="2480810"/>
    <lineage>
        <taxon>Bacteria</taxon>
        <taxon>Pseudomonadati</taxon>
        <taxon>Pseudomonadota</taxon>
        <taxon>Gammaproteobacteria</taxon>
        <taxon>Lysobacterales</taxon>
        <taxon>Lysobacteraceae</taxon>
        <taxon>Pseudoxanthomonas</taxon>
    </lineage>
</organism>
<evidence type="ECO:0000313" key="1">
    <source>
        <dbReference type="EMBL" id="TAA45645.1"/>
    </source>
</evidence>
<evidence type="ECO:0008006" key="3">
    <source>
        <dbReference type="Google" id="ProtNLM"/>
    </source>
</evidence>
<dbReference type="AlphaFoldDB" id="A0A4Q8M6G0"/>
<dbReference type="Proteomes" id="UP000294164">
    <property type="component" value="Unassembled WGS sequence"/>
</dbReference>
<accession>A0A4Q8M6G0</accession>
<dbReference type="EMBL" id="SHMG01000002">
    <property type="protein sequence ID" value="TAA45645.1"/>
    <property type="molecule type" value="Genomic_DNA"/>
</dbReference>
<name>A0A4Q8M6G0_9GAMM</name>
<dbReference type="OrthoDB" id="6022074at2"/>
<sequence length="204" mass="23049">MSRMLTHTYEVRGALEVSRNLGVLASRMPTIERRAALTLRRRLPVQARRDIQAEYNITAQRVNKDMFATLDGDRAVKLVGRFRGIGLLNFSARQTRKGVTYSVLRGQRSLLPGAFIATLANGNRQVVSRYGAKRVMTQGRYKGKRRQPIAVEYGATLAQMLGKQRRPERLADFACGVLRNEVERLLAYYDRGTGYLDSLTQDSP</sequence>
<reference evidence="1 2" key="1">
    <citation type="submission" date="2019-02" db="EMBL/GenBank/DDBJ databases">
        <title>WGS of Pseudoxanthomonas species novum from clinical isolates.</title>
        <authorList>
            <person name="Bernier A.-M."/>
            <person name="Bernard K."/>
            <person name="Vachon A."/>
        </authorList>
    </citation>
    <scope>NUCLEOTIDE SEQUENCE [LARGE SCALE GENOMIC DNA]</scope>
    <source>
        <strain evidence="1 2">NML130969</strain>
    </source>
</reference>
<comment type="caution">
    <text evidence="1">The sequence shown here is derived from an EMBL/GenBank/DDBJ whole genome shotgun (WGS) entry which is preliminary data.</text>
</comment>
<evidence type="ECO:0000313" key="2">
    <source>
        <dbReference type="Proteomes" id="UP000294164"/>
    </source>
</evidence>
<proteinExistence type="predicted"/>